<evidence type="ECO:0000313" key="1">
    <source>
        <dbReference type="EMBL" id="TDH68669.1"/>
    </source>
</evidence>
<gene>
    <name evidence="1" type="ORF">CCR75_000918</name>
</gene>
<comment type="caution">
    <text evidence="1">The sequence shown here is derived from an EMBL/GenBank/DDBJ whole genome shotgun (WGS) entry which is preliminary data.</text>
</comment>
<dbReference type="GeneID" id="94344694"/>
<organism evidence="1 2">
    <name type="scientific">Bremia lactucae</name>
    <name type="common">Lettuce downy mildew</name>
    <dbReference type="NCBI Taxonomy" id="4779"/>
    <lineage>
        <taxon>Eukaryota</taxon>
        <taxon>Sar</taxon>
        <taxon>Stramenopiles</taxon>
        <taxon>Oomycota</taxon>
        <taxon>Peronosporomycetes</taxon>
        <taxon>Peronosporales</taxon>
        <taxon>Peronosporaceae</taxon>
        <taxon>Bremia</taxon>
    </lineage>
</organism>
<dbReference type="KEGG" id="blac:94344694"/>
<name>A0A976IED3_BRELC</name>
<dbReference type="OrthoDB" id="73352at2759"/>
<sequence>MQKRTGRPVHPLWAHFHRGEKRNRYHYHAYCSYCVIRYGMDRVPPTRGVSSDLLRHLESCPNCPRSVVESVRELCEGRIRASNAKKNCAVALNQVKSTGSTNTVTAKASGALKRTASEVLEVEMLYNTDFSEHSDTSVALKRKTTTLVKCLNVNPSRNETPEDVLMEWKRSLLQVAITAGVSPLALQTPEFHKLLQVLNPFPIKTTSILDHISSPAFLIETSATLAHRQLYRLKQEMLDFRVTRGVTLSITCWRTLELHNLVAFTLTNEAGEAACVRVDELHQCPTLNAKDLDTSTIPSLVSLLTYAIEKVLTDLIKEQNIHVIGMVPNSALAFRAAQKVCQMPQWRSLILVPCIVAQLTVMAGTVLTHERYCATIGDLIEVASYFSNHRLQELLRVMSGDTKMRLPIPIRADWNSFITCVLRVLDYQDVITAVCTSHDEKGVFVAPWPLRKIVLDTNVQFWNMLQEVAVLVAPLREAYSLVVFQASRHVDASDTSATTVRKGLTLGQLLYQLSRLNQQYTTLVESVNLHASPTSSRNDMTVVARQLMEVLHTTWQCYDLPLMVLAYVLNIDMDQARLDTSNNVWQWQTITTLFSTYFQRWFGRAIPENKVEASFDAYQHRQWPFDADTMNSYTDKMSFYTFVSDTHFEMGALCCRLFAMTLACVDLRRFVRGVGFLPFVTQSTARRKQVEMLLHVGFATTITNSCVFDSVLDVDNILPDLVQANRPEDLLCRQDDWKLFAKAWRQVLVHEMASLDIARREKFQQDGTEIATKDQDFALPKLFCETLPPLPAASVVTLSPHSLSKEAIQESVAL</sequence>
<reference evidence="1 2" key="1">
    <citation type="journal article" date="2021" name="Genome Biol.">
        <title>AFLAP: assembly-free linkage analysis pipeline using k-mers from genome sequencing data.</title>
        <authorList>
            <person name="Fletcher K."/>
            <person name="Zhang L."/>
            <person name="Gil J."/>
            <person name="Han R."/>
            <person name="Cavanaugh K."/>
            <person name="Michelmore R."/>
        </authorList>
    </citation>
    <scope>NUCLEOTIDE SEQUENCE [LARGE SCALE GENOMIC DNA]</scope>
    <source>
        <strain evidence="1 2">SF5</strain>
    </source>
</reference>
<proteinExistence type="predicted"/>
<evidence type="ECO:0008006" key="3">
    <source>
        <dbReference type="Google" id="ProtNLM"/>
    </source>
</evidence>
<keyword evidence="2" id="KW-1185">Reference proteome</keyword>
<protein>
    <recommendedName>
        <fullName evidence="3">BED-type domain-containing protein</fullName>
    </recommendedName>
</protein>
<dbReference type="RefSeq" id="XP_067818168.1">
    <property type="nucleotide sequence ID" value="XM_067959023.1"/>
</dbReference>
<dbReference type="EMBL" id="SHOA02000016">
    <property type="protein sequence ID" value="TDH68669.1"/>
    <property type="molecule type" value="Genomic_DNA"/>
</dbReference>
<evidence type="ECO:0000313" key="2">
    <source>
        <dbReference type="Proteomes" id="UP000294530"/>
    </source>
</evidence>
<dbReference type="AlphaFoldDB" id="A0A976IED3"/>
<accession>A0A976IED3</accession>
<dbReference type="Proteomes" id="UP000294530">
    <property type="component" value="Unassembled WGS sequence"/>
</dbReference>